<evidence type="ECO:0000313" key="1">
    <source>
        <dbReference type="EMBL" id="KAK4381930.1"/>
    </source>
</evidence>
<reference evidence="1" key="1">
    <citation type="submission" date="2020-06" db="EMBL/GenBank/DDBJ databases">
        <authorList>
            <person name="Li T."/>
            <person name="Hu X."/>
            <person name="Zhang T."/>
            <person name="Song X."/>
            <person name="Zhang H."/>
            <person name="Dai N."/>
            <person name="Sheng W."/>
            <person name="Hou X."/>
            <person name="Wei L."/>
        </authorList>
    </citation>
    <scope>NUCLEOTIDE SEQUENCE</scope>
    <source>
        <strain evidence="1">K16</strain>
        <tissue evidence="1">Leaf</tissue>
    </source>
</reference>
<evidence type="ECO:0000313" key="2">
    <source>
        <dbReference type="Proteomes" id="UP001289374"/>
    </source>
</evidence>
<gene>
    <name evidence="1" type="ORF">Sango_2920100</name>
</gene>
<comment type="caution">
    <text evidence="1">The sequence shown here is derived from an EMBL/GenBank/DDBJ whole genome shotgun (WGS) entry which is preliminary data.</text>
</comment>
<proteinExistence type="predicted"/>
<sequence length="140" mass="15778">MLAKQLWRILSNPTSLAARILKARYFPNTSILEAKIGYRPSYAWRSISSAVPLICAGLRWRIGSGSLVRVWLDPWIPRPSTFKPVSRPFLLHPEATVDKLIDPNSGEWNIPLVEILFHPPDREAILSLPLGHGVFSDITI</sequence>
<evidence type="ECO:0008006" key="3">
    <source>
        <dbReference type="Google" id="ProtNLM"/>
    </source>
</evidence>
<protein>
    <recommendedName>
        <fullName evidence="3">Reverse transcriptase</fullName>
    </recommendedName>
</protein>
<reference evidence="1" key="2">
    <citation type="journal article" date="2024" name="Plant">
        <title>Genomic evolution and insights into agronomic trait innovations of Sesamum species.</title>
        <authorList>
            <person name="Miao H."/>
            <person name="Wang L."/>
            <person name="Qu L."/>
            <person name="Liu H."/>
            <person name="Sun Y."/>
            <person name="Le M."/>
            <person name="Wang Q."/>
            <person name="Wei S."/>
            <person name="Zheng Y."/>
            <person name="Lin W."/>
            <person name="Duan Y."/>
            <person name="Cao H."/>
            <person name="Xiong S."/>
            <person name="Wang X."/>
            <person name="Wei L."/>
            <person name="Li C."/>
            <person name="Ma Q."/>
            <person name="Ju M."/>
            <person name="Zhao R."/>
            <person name="Li G."/>
            <person name="Mu C."/>
            <person name="Tian Q."/>
            <person name="Mei H."/>
            <person name="Zhang T."/>
            <person name="Gao T."/>
            <person name="Zhang H."/>
        </authorList>
    </citation>
    <scope>NUCLEOTIDE SEQUENCE</scope>
    <source>
        <strain evidence="1">K16</strain>
    </source>
</reference>
<dbReference type="EMBL" id="JACGWL010000784">
    <property type="protein sequence ID" value="KAK4381930.1"/>
    <property type="molecule type" value="Genomic_DNA"/>
</dbReference>
<dbReference type="Proteomes" id="UP001289374">
    <property type="component" value="Unassembled WGS sequence"/>
</dbReference>
<dbReference type="AlphaFoldDB" id="A0AAE1T4Z0"/>
<accession>A0AAE1T4Z0</accession>
<name>A0AAE1T4Z0_9LAMI</name>
<organism evidence="1 2">
    <name type="scientific">Sesamum angolense</name>
    <dbReference type="NCBI Taxonomy" id="2727404"/>
    <lineage>
        <taxon>Eukaryota</taxon>
        <taxon>Viridiplantae</taxon>
        <taxon>Streptophyta</taxon>
        <taxon>Embryophyta</taxon>
        <taxon>Tracheophyta</taxon>
        <taxon>Spermatophyta</taxon>
        <taxon>Magnoliopsida</taxon>
        <taxon>eudicotyledons</taxon>
        <taxon>Gunneridae</taxon>
        <taxon>Pentapetalae</taxon>
        <taxon>asterids</taxon>
        <taxon>lamiids</taxon>
        <taxon>Lamiales</taxon>
        <taxon>Pedaliaceae</taxon>
        <taxon>Sesamum</taxon>
    </lineage>
</organism>
<keyword evidence="2" id="KW-1185">Reference proteome</keyword>